<dbReference type="EMBL" id="FM954973">
    <property type="protein sequence ID" value="CAV27143.1"/>
    <property type="molecule type" value="Genomic_DNA"/>
</dbReference>
<dbReference type="Proteomes" id="UP000009100">
    <property type="component" value="Chromosome 2"/>
</dbReference>
<dbReference type="AlphaFoldDB" id="B7VSG5"/>
<gene>
    <name evidence="1" type="ordered locus">VS_II1185</name>
</gene>
<organism evidence="1 2">
    <name type="scientific">Vibrio atlanticus (strain LGP32)</name>
    <name type="common">Vibrio splendidus (strain Mel32)</name>
    <dbReference type="NCBI Taxonomy" id="575788"/>
    <lineage>
        <taxon>Bacteria</taxon>
        <taxon>Pseudomonadati</taxon>
        <taxon>Pseudomonadota</taxon>
        <taxon>Gammaproteobacteria</taxon>
        <taxon>Vibrionales</taxon>
        <taxon>Vibrionaceae</taxon>
        <taxon>Vibrio</taxon>
    </lineage>
</organism>
<evidence type="ECO:0000313" key="1">
    <source>
        <dbReference type="EMBL" id="CAV27143.1"/>
    </source>
</evidence>
<name>B7VSG5_VIBA3</name>
<reference evidence="1 2" key="1">
    <citation type="submission" date="2009-02" db="EMBL/GenBank/DDBJ databases">
        <title>Vibrio splendidus str. LGP32 complete genome.</title>
        <authorList>
            <person name="Mazel D."/>
            <person name="Le Roux F."/>
        </authorList>
    </citation>
    <scope>NUCLEOTIDE SEQUENCE [LARGE SCALE GENOMIC DNA]</scope>
    <source>
        <strain evidence="1 2">LGP32</strain>
    </source>
</reference>
<dbReference type="KEGG" id="vsp:VS_II1185"/>
<dbReference type="HOGENOM" id="CLU_3049297_0_0_6"/>
<evidence type="ECO:0000313" key="2">
    <source>
        <dbReference type="Proteomes" id="UP000009100"/>
    </source>
</evidence>
<sequence>MKIKSSHPYRNSPTTEVKISAIQINIENKTIFSKLTINKPYRDNHKKPGDLTYK</sequence>
<protein>
    <submittedName>
        <fullName evidence="1">Uncharacterized protein</fullName>
    </submittedName>
</protein>
<accession>B7VSG5</accession>
<proteinExistence type="predicted"/>